<organism evidence="2 3">
    <name type="scientific">Fodinibius roseus</name>
    <dbReference type="NCBI Taxonomy" id="1194090"/>
    <lineage>
        <taxon>Bacteria</taxon>
        <taxon>Pseudomonadati</taxon>
        <taxon>Balneolota</taxon>
        <taxon>Balneolia</taxon>
        <taxon>Balneolales</taxon>
        <taxon>Balneolaceae</taxon>
        <taxon>Fodinibius</taxon>
    </lineage>
</organism>
<evidence type="ECO:0000313" key="2">
    <source>
        <dbReference type="EMBL" id="SHF09906.1"/>
    </source>
</evidence>
<dbReference type="PANTHER" id="PTHR43798:SF20">
    <property type="entry name" value="2-SUCCINYL-6-HYDROXY-2,4-CYCLOHEXADIENE-1-CARBOXYLATE SYNTHASE-RELATED"/>
    <property type="match status" value="1"/>
</dbReference>
<reference evidence="2 3" key="1">
    <citation type="submission" date="2016-11" db="EMBL/GenBank/DDBJ databases">
        <authorList>
            <person name="Jaros S."/>
            <person name="Januszkiewicz K."/>
            <person name="Wedrychowicz H."/>
        </authorList>
    </citation>
    <scope>NUCLEOTIDE SEQUENCE [LARGE SCALE GENOMIC DNA]</scope>
    <source>
        <strain evidence="2 3">DSM 21986</strain>
    </source>
</reference>
<dbReference type="STRING" id="1194090.SAMN05443144_105174"/>
<keyword evidence="3" id="KW-1185">Reference proteome</keyword>
<evidence type="ECO:0000313" key="3">
    <source>
        <dbReference type="Proteomes" id="UP000184041"/>
    </source>
</evidence>
<dbReference type="SUPFAM" id="SSF53474">
    <property type="entry name" value="alpha/beta-Hydrolases"/>
    <property type="match status" value="1"/>
</dbReference>
<dbReference type="InterPro" id="IPR000639">
    <property type="entry name" value="Epox_hydrolase-like"/>
</dbReference>
<sequence>MNRLHLWGNTHFYEDLNQDKNETIVLVHGHPFTHTMWKYQYGVLNDFRLVLPDLKGYGKTDYKFRKIYIEEHALDLAMLLDRLDIEQVHLIGLSMGTQIIVEFARLFPHRIKSLVICAGSPRAENETSYNERLTLAEQISSEGMKAYTEQDIHKYIHPETMKEKGEVYQHLYDMMVNTEMEDAAASHRGRAERRDNFDYLNRIEVPALVIAGKEDYFFEVSDVKEVAEQIPHSSFKINEQSGHLPNMEQPDIFNSYLTEFYKENDFK</sequence>
<dbReference type="Pfam" id="PF00561">
    <property type="entry name" value="Abhydrolase_1"/>
    <property type="match status" value="1"/>
</dbReference>
<dbReference type="OrthoDB" id="9780932at2"/>
<dbReference type="GO" id="GO:0016020">
    <property type="term" value="C:membrane"/>
    <property type="evidence" value="ECO:0007669"/>
    <property type="project" value="TreeGrafter"/>
</dbReference>
<dbReference type="RefSeq" id="WP_073061067.1">
    <property type="nucleotide sequence ID" value="NZ_FQUS01000005.1"/>
</dbReference>
<dbReference type="InterPro" id="IPR029058">
    <property type="entry name" value="AB_hydrolase_fold"/>
</dbReference>
<dbReference type="PANTHER" id="PTHR43798">
    <property type="entry name" value="MONOACYLGLYCEROL LIPASE"/>
    <property type="match status" value="1"/>
</dbReference>
<dbReference type="InterPro" id="IPR050266">
    <property type="entry name" value="AB_hydrolase_sf"/>
</dbReference>
<dbReference type="PRINTS" id="PR00111">
    <property type="entry name" value="ABHYDROLASE"/>
</dbReference>
<dbReference type="GO" id="GO:0003824">
    <property type="term" value="F:catalytic activity"/>
    <property type="evidence" value="ECO:0007669"/>
    <property type="project" value="InterPro"/>
</dbReference>
<name>A0A1M4YX42_9BACT</name>
<dbReference type="Gene3D" id="3.40.50.1820">
    <property type="entry name" value="alpha/beta hydrolase"/>
    <property type="match status" value="1"/>
</dbReference>
<accession>A0A1M4YX42</accession>
<protein>
    <submittedName>
        <fullName evidence="2">Pimeloyl-ACP methyl ester carboxylesterase</fullName>
    </submittedName>
</protein>
<dbReference type="Proteomes" id="UP000184041">
    <property type="component" value="Unassembled WGS sequence"/>
</dbReference>
<dbReference type="InterPro" id="IPR000073">
    <property type="entry name" value="AB_hydrolase_1"/>
</dbReference>
<dbReference type="EMBL" id="FQUS01000005">
    <property type="protein sequence ID" value="SHF09906.1"/>
    <property type="molecule type" value="Genomic_DNA"/>
</dbReference>
<evidence type="ECO:0000259" key="1">
    <source>
        <dbReference type="Pfam" id="PF00561"/>
    </source>
</evidence>
<gene>
    <name evidence="2" type="ORF">SAMN05443144_105174</name>
</gene>
<proteinExistence type="predicted"/>
<dbReference type="PRINTS" id="PR00412">
    <property type="entry name" value="EPOXHYDRLASE"/>
</dbReference>
<dbReference type="AlphaFoldDB" id="A0A1M4YX42"/>
<feature type="domain" description="AB hydrolase-1" evidence="1">
    <location>
        <begin position="23"/>
        <end position="249"/>
    </location>
</feature>